<keyword evidence="4" id="KW-1185">Reference proteome</keyword>
<feature type="transmembrane region" description="Helical" evidence="1">
    <location>
        <begin position="250"/>
        <end position="271"/>
    </location>
</feature>
<dbReference type="Proteomes" id="UP000070282">
    <property type="component" value="Unassembled WGS sequence"/>
</dbReference>
<dbReference type="InterPro" id="IPR021296">
    <property type="entry name" value="DUF2868"/>
</dbReference>
<evidence type="ECO:0000256" key="1">
    <source>
        <dbReference type="SAM" id="Phobius"/>
    </source>
</evidence>
<feature type="transmembrane region" description="Helical" evidence="1">
    <location>
        <begin position="79"/>
        <end position="99"/>
    </location>
</feature>
<name>A0A137SGC5_9GAMM</name>
<reference evidence="3" key="2">
    <citation type="submission" date="2015-12" db="EMBL/GenBank/DDBJ databases">
        <authorList>
            <person name="Shamseldin A."/>
            <person name="Moawad H."/>
            <person name="Abd El-Rahim W.M."/>
            <person name="Sadowsky M.J."/>
        </authorList>
    </citation>
    <scope>NUCLEOTIDE SEQUENCE [LARGE SCALE GENOMIC DNA]</scope>
    <source>
        <strain evidence="3">LAMA 842</strain>
    </source>
</reference>
<comment type="caution">
    <text evidence="3">The sequence shown here is derived from an EMBL/GenBank/DDBJ whole genome shotgun (WGS) entry which is preliminary data.</text>
</comment>
<evidence type="ECO:0000313" key="3">
    <source>
        <dbReference type="EMBL" id="KXO11481.1"/>
    </source>
</evidence>
<dbReference type="RefSeq" id="WP_061331365.1">
    <property type="nucleotide sequence ID" value="NZ_LOCO01000003.1"/>
</dbReference>
<evidence type="ECO:0000313" key="2">
    <source>
        <dbReference type="EMBL" id="KXO10816.1"/>
    </source>
</evidence>
<sequence>MSHHPLRLLLEFDDRIQRDREQAPAFLHRRDRRFALDCEQQGIRPNAAAWLAHMQRLSGPGRASQANHKLELQWQRIQHGFIAAGALFGVITMAGLLFYDGGQRINITVFLAFVLLQLLLAVATTLQAVAGWQPWGWLQRRLQPQLPGQTLAQLQPLLMARAAHAGGTAFATTGLLTLLVLLVIQDLAFGWSTTLDTAAGGYHTLVQALATPWGWLLPAAVPSQELVEATRFFRAAPDSPGTAPAQWGQWWPFVVMLWLTWVLLPRLLLLAASHWLTIHKAGQLLQQHPGMQALAWRMETPTLDTGNQHNDADDLPDTTTRAQTVELSDTDHIVCWAGAGEPELPQQLLGNQTQILKAGGRASLEEDDRVLATLAQALSESPEPSVMVVTRSWEPPTGELHDFLDHAREQWPGDTRVLVLPLASDANRAPADHLIQPWLRFTERLPAGFAQVTVLPSVPDNPYQTGTESP</sequence>
<gene>
    <name evidence="2" type="ORF">J122_1447</name>
    <name evidence="3" type="ORF">J122_940</name>
</gene>
<protein>
    <submittedName>
        <fullName evidence="3">Uncharacterized protein</fullName>
    </submittedName>
</protein>
<feature type="transmembrane region" description="Helical" evidence="1">
    <location>
        <begin position="162"/>
        <end position="184"/>
    </location>
</feature>
<keyword evidence="1" id="KW-0472">Membrane</keyword>
<dbReference type="EMBL" id="LOCO01000003">
    <property type="protein sequence ID" value="KXO11481.1"/>
    <property type="molecule type" value="Genomic_DNA"/>
</dbReference>
<feature type="transmembrane region" description="Helical" evidence="1">
    <location>
        <begin position="105"/>
        <end position="132"/>
    </location>
</feature>
<dbReference type="PATRIC" id="fig|1306954.6.peg.2488"/>
<keyword evidence="1" id="KW-0812">Transmembrane</keyword>
<organism evidence="3 4">
    <name type="scientific">Marinobacter excellens LAMA 842</name>
    <dbReference type="NCBI Taxonomy" id="1306954"/>
    <lineage>
        <taxon>Bacteria</taxon>
        <taxon>Pseudomonadati</taxon>
        <taxon>Pseudomonadota</taxon>
        <taxon>Gammaproteobacteria</taxon>
        <taxon>Pseudomonadales</taxon>
        <taxon>Marinobacteraceae</taxon>
        <taxon>Marinobacter</taxon>
    </lineage>
</organism>
<dbReference type="Pfam" id="PF11067">
    <property type="entry name" value="DUF2868"/>
    <property type="match status" value="1"/>
</dbReference>
<evidence type="ECO:0000313" key="4">
    <source>
        <dbReference type="Proteomes" id="UP000070282"/>
    </source>
</evidence>
<keyword evidence="1" id="KW-1133">Transmembrane helix</keyword>
<dbReference type="AlphaFoldDB" id="A0A137SGC5"/>
<proteinExistence type="predicted"/>
<reference evidence="4" key="1">
    <citation type="submission" date="2015-12" db="EMBL/GenBank/DDBJ databases">
        <authorList>
            <person name="Lima A."/>
            <person name="Farahani Zayas N."/>
            <person name="Castro Da Silva M.A."/>
            <person name="Cabral A."/>
            <person name="Pessatti M.L."/>
        </authorList>
    </citation>
    <scope>NUCLEOTIDE SEQUENCE [LARGE SCALE GENOMIC DNA]</scope>
    <source>
        <strain evidence="4">LAMA 842</strain>
    </source>
</reference>
<dbReference type="EMBL" id="LOCO01000005">
    <property type="protein sequence ID" value="KXO10816.1"/>
    <property type="molecule type" value="Genomic_DNA"/>
</dbReference>
<accession>A0A137SGC5</accession>